<dbReference type="AlphaFoldDB" id="A0A5P2GZV1"/>
<dbReference type="Pfam" id="PF08666">
    <property type="entry name" value="SAF"/>
    <property type="match status" value="1"/>
</dbReference>
<dbReference type="EMBL" id="CP044065">
    <property type="protein sequence ID" value="QET00845.1"/>
    <property type="molecule type" value="Genomic_DNA"/>
</dbReference>
<dbReference type="InterPro" id="IPR013974">
    <property type="entry name" value="SAF"/>
</dbReference>
<organism evidence="2 3">
    <name type="scientific">Cupriavidus pauculus</name>
    <dbReference type="NCBI Taxonomy" id="82633"/>
    <lineage>
        <taxon>Bacteria</taxon>
        <taxon>Pseudomonadati</taxon>
        <taxon>Pseudomonadota</taxon>
        <taxon>Betaproteobacteria</taxon>
        <taxon>Burkholderiales</taxon>
        <taxon>Burkholderiaceae</taxon>
        <taxon>Cupriavidus</taxon>
    </lineage>
</organism>
<reference evidence="2 3" key="1">
    <citation type="submission" date="2019-09" db="EMBL/GenBank/DDBJ databases">
        <title>FDA dAtabase for Regulatory Grade micrObial Sequences (FDA-ARGOS): Supporting development and validation of Infectious Disease Dx tests.</title>
        <authorList>
            <person name="Sciortino C."/>
            <person name="Tallon L."/>
            <person name="Sadzewicz L."/>
            <person name="Vavikolanu K."/>
            <person name="Mehta A."/>
            <person name="Aluvathingal J."/>
            <person name="Nadendla S."/>
            <person name="Nandy P."/>
            <person name="Geyer C."/>
            <person name="Yan Y."/>
            <person name="Sichtig H."/>
        </authorList>
    </citation>
    <scope>NUCLEOTIDE SEQUENCE [LARGE SCALE GENOMIC DNA]</scope>
    <source>
        <strain evidence="2 3">FDAARGOS_664</strain>
    </source>
</reference>
<feature type="domain" description="SAF" evidence="1">
    <location>
        <begin position="37"/>
        <end position="99"/>
    </location>
</feature>
<dbReference type="InterPro" id="IPR017592">
    <property type="entry name" value="Pilus_assmbl_Flp-typ_CpaB"/>
</dbReference>
<evidence type="ECO:0000313" key="3">
    <source>
        <dbReference type="Proteomes" id="UP000322822"/>
    </source>
</evidence>
<dbReference type="OrthoDB" id="9788329at2"/>
<dbReference type="Proteomes" id="UP000322822">
    <property type="component" value="Chromosome 1"/>
</dbReference>
<dbReference type="NCBIfam" id="TIGR03177">
    <property type="entry name" value="pilus_cpaB"/>
    <property type="match status" value="1"/>
</dbReference>
<dbReference type="CDD" id="cd11614">
    <property type="entry name" value="SAF_CpaB_FlgA_like"/>
    <property type="match status" value="1"/>
</dbReference>
<evidence type="ECO:0000259" key="1">
    <source>
        <dbReference type="SMART" id="SM00858"/>
    </source>
</evidence>
<proteinExistence type="predicted"/>
<accession>A0A5P2GZV1</accession>
<gene>
    <name evidence="2" type="primary">cpaB</name>
    <name evidence="2" type="ORF">FOB72_01530</name>
</gene>
<dbReference type="RefSeq" id="WP_150370925.1">
    <property type="nucleotide sequence ID" value="NZ_CP044065.1"/>
</dbReference>
<name>A0A5P2GZV1_9BURK</name>
<protein>
    <submittedName>
        <fullName evidence="2">Flp pilus assembly protein CpaB</fullName>
    </submittedName>
</protein>
<dbReference type="InterPro" id="IPR031571">
    <property type="entry name" value="RcpC_dom"/>
</dbReference>
<dbReference type="SMART" id="SM00858">
    <property type="entry name" value="SAF"/>
    <property type="match status" value="1"/>
</dbReference>
<sequence>MRNVRTLVMLLVAALAGLAAVVMASRWMVQQSAGSTTKVAVATADINLGQRLAPEFVKLVDWPRESLPPGAMRDVATIDGRVTKASVMRGEPILESKLTPAGTKGGLSAVIAEGKRAITVRVNDVVGVAGFALPGSFVDIIVNTQKDKPDGAQPEQSISKIVLEKILVLAVAQEVNRDETKPKVVNAVTLEVSPVEAEKLDLARSVGSLSLVLRNQVEQRPVDTAGATKRSLLNEPVVQAAAPAPVVRAVQVVQRVVEKKLNSQCVGVISGMQQNQECF</sequence>
<evidence type="ECO:0000313" key="2">
    <source>
        <dbReference type="EMBL" id="QET00845.1"/>
    </source>
</evidence>
<dbReference type="Pfam" id="PF16976">
    <property type="entry name" value="RcpC"/>
    <property type="match status" value="1"/>
</dbReference>